<reference evidence="3" key="1">
    <citation type="submission" date="2018-05" db="EMBL/GenBank/DDBJ databases">
        <authorList>
            <person name="Lanie J.A."/>
            <person name="Ng W.-L."/>
            <person name="Kazmierczak K.M."/>
            <person name="Andrzejewski T.M."/>
            <person name="Davidsen T.M."/>
            <person name="Wayne K.J."/>
            <person name="Tettelin H."/>
            <person name="Glass J.I."/>
            <person name="Rusch D."/>
            <person name="Podicherti R."/>
            <person name="Tsui H.-C.T."/>
            <person name="Winkler M.E."/>
        </authorList>
    </citation>
    <scope>NUCLEOTIDE SEQUENCE</scope>
</reference>
<gene>
    <name evidence="3" type="ORF">METZ01_LOCUS26009</name>
</gene>
<accession>A0A381Q1G3</accession>
<protein>
    <recommendedName>
        <fullName evidence="2">ABC transporter domain-containing protein</fullName>
    </recommendedName>
</protein>
<dbReference type="InterPro" id="IPR017871">
    <property type="entry name" value="ABC_transporter-like_CS"/>
</dbReference>
<organism evidence="3">
    <name type="scientific">marine metagenome</name>
    <dbReference type="NCBI Taxonomy" id="408172"/>
    <lineage>
        <taxon>unclassified sequences</taxon>
        <taxon>metagenomes</taxon>
        <taxon>ecological metagenomes</taxon>
    </lineage>
</organism>
<dbReference type="EMBL" id="UINC01001170">
    <property type="protein sequence ID" value="SUZ73155.1"/>
    <property type="molecule type" value="Genomic_DNA"/>
</dbReference>
<evidence type="ECO:0000313" key="3">
    <source>
        <dbReference type="EMBL" id="SUZ73155.1"/>
    </source>
</evidence>
<feature type="domain" description="ABC transporter" evidence="2">
    <location>
        <begin position="1"/>
        <end position="195"/>
    </location>
</feature>
<proteinExistence type="predicted"/>
<evidence type="ECO:0000256" key="1">
    <source>
        <dbReference type="ARBA" id="ARBA00022448"/>
    </source>
</evidence>
<name>A0A381Q1G3_9ZZZZ</name>
<dbReference type="PANTHER" id="PTHR43023:SF6">
    <property type="entry name" value="INTERMEMBRANE PHOSPHOLIPID TRANSPORT SYSTEM ATP-BINDING PROTEIN MLAF"/>
    <property type="match status" value="1"/>
</dbReference>
<dbReference type="AlphaFoldDB" id="A0A381Q1G3"/>
<dbReference type="Gene3D" id="3.40.50.300">
    <property type="entry name" value="P-loop containing nucleotide triphosphate hydrolases"/>
    <property type="match status" value="1"/>
</dbReference>
<dbReference type="GO" id="GO:0005524">
    <property type="term" value="F:ATP binding"/>
    <property type="evidence" value="ECO:0007669"/>
    <property type="project" value="InterPro"/>
</dbReference>
<dbReference type="GO" id="GO:0016887">
    <property type="term" value="F:ATP hydrolysis activity"/>
    <property type="evidence" value="ECO:0007669"/>
    <property type="project" value="InterPro"/>
</dbReference>
<dbReference type="PANTHER" id="PTHR43023">
    <property type="entry name" value="PROTEIN TRIGALACTOSYLDIACYLGLYCEROL 3, CHLOROPLASTIC"/>
    <property type="match status" value="1"/>
</dbReference>
<dbReference type="PROSITE" id="PS00211">
    <property type="entry name" value="ABC_TRANSPORTER_1"/>
    <property type="match status" value="1"/>
</dbReference>
<sequence length="211" mass="24133">MKCLVGLLNSDQGKIFFDDKRFDELSFSNLSDLRKEIGMVFQGTALFDSMSVLENIIFPLRMFTNKSNDEMIYRGNEVIKRVDLKDANNKLPSEISGGMKKRVAIARAIVLNPKYLFCDEPNSGLDPKTAIIIDNLIKEITEEYNITTVINTHDMNSVMEIGEKIIFLVNGRKIWEGSKQEIFDTDNESVNNFVYSSELFKKVRDIQIKGK</sequence>
<dbReference type="InterPro" id="IPR003439">
    <property type="entry name" value="ABC_transporter-like_ATP-bd"/>
</dbReference>
<evidence type="ECO:0000259" key="2">
    <source>
        <dbReference type="PROSITE" id="PS50893"/>
    </source>
</evidence>
<keyword evidence="1" id="KW-0813">Transport</keyword>
<dbReference type="InterPro" id="IPR027417">
    <property type="entry name" value="P-loop_NTPase"/>
</dbReference>
<dbReference type="SUPFAM" id="SSF52540">
    <property type="entry name" value="P-loop containing nucleoside triphosphate hydrolases"/>
    <property type="match status" value="1"/>
</dbReference>
<dbReference type="PROSITE" id="PS50893">
    <property type="entry name" value="ABC_TRANSPORTER_2"/>
    <property type="match status" value="1"/>
</dbReference>
<dbReference type="Pfam" id="PF00005">
    <property type="entry name" value="ABC_tran"/>
    <property type="match status" value="1"/>
</dbReference>